<keyword evidence="6" id="KW-0067">ATP-binding</keyword>
<evidence type="ECO:0000256" key="2">
    <source>
        <dbReference type="ARBA" id="ARBA00010688"/>
    </source>
</evidence>
<feature type="domain" description="Carbohydrate kinase PfkB" evidence="11">
    <location>
        <begin position="13"/>
        <end position="318"/>
    </location>
</feature>
<evidence type="ECO:0000313" key="12">
    <source>
        <dbReference type="EMBL" id="JAG85639.1"/>
    </source>
</evidence>
<comment type="pathway">
    <text evidence="1">Glycan biosynthesis; starch biosynthesis.</text>
</comment>
<dbReference type="EMBL" id="GCHU01025223">
    <property type="protein sequence ID" value="JAG85639.1"/>
    <property type="molecule type" value="Transcribed_RNA"/>
</dbReference>
<evidence type="ECO:0000256" key="9">
    <source>
        <dbReference type="ARBA" id="ARBA00048451"/>
    </source>
</evidence>
<evidence type="ECO:0000256" key="5">
    <source>
        <dbReference type="ARBA" id="ARBA00022777"/>
    </source>
</evidence>
<evidence type="ECO:0000256" key="7">
    <source>
        <dbReference type="ARBA" id="ARBA00023277"/>
    </source>
</evidence>
<evidence type="ECO:0000259" key="11">
    <source>
        <dbReference type="Pfam" id="PF00294"/>
    </source>
</evidence>
<evidence type="ECO:0000256" key="4">
    <source>
        <dbReference type="ARBA" id="ARBA00022741"/>
    </source>
</evidence>
<dbReference type="Pfam" id="PF00294">
    <property type="entry name" value="PfkB"/>
    <property type="match status" value="1"/>
</dbReference>
<dbReference type="AlphaFoldDB" id="A0A0C9RQD3"/>
<accession>A0A0C9RQD3</accession>
<evidence type="ECO:0000256" key="8">
    <source>
        <dbReference type="ARBA" id="ARBA00038887"/>
    </source>
</evidence>
<dbReference type="PANTHER" id="PTHR43085">
    <property type="entry name" value="HEXOKINASE FAMILY MEMBER"/>
    <property type="match status" value="1"/>
</dbReference>
<keyword evidence="7" id="KW-0119">Carbohydrate metabolism</keyword>
<dbReference type="InterPro" id="IPR029056">
    <property type="entry name" value="Ribokinase-like"/>
</dbReference>
<reference evidence="12" key="1">
    <citation type="submission" date="2015-02" db="EMBL/GenBank/DDBJ databases">
        <title>A transcriptome of Wollemia nobilis - a relic of Gondwana.</title>
        <authorList>
            <person name="Chia J.Y."/>
            <person name="Leong Y.S."/>
            <person name="Abdul Karim S."/>
            <person name="Wan Azmi N."/>
            <person name="Hercus R."/>
            <person name="Croft L."/>
        </authorList>
    </citation>
    <scope>NUCLEOTIDE SEQUENCE</scope>
    <source>
        <strain evidence="12">MaeBrown</strain>
        <tissue evidence="12">Leaf</tissue>
    </source>
</reference>
<dbReference type="GO" id="GO:0006000">
    <property type="term" value="P:fructose metabolic process"/>
    <property type="evidence" value="ECO:0007669"/>
    <property type="project" value="TreeGrafter"/>
</dbReference>
<dbReference type="InterPro" id="IPR002173">
    <property type="entry name" value="Carboh/pur_kinase_PfkB_CS"/>
</dbReference>
<organism evidence="12">
    <name type="scientific">Wollemia nobilis</name>
    <dbReference type="NCBI Taxonomy" id="56998"/>
    <lineage>
        <taxon>Eukaryota</taxon>
        <taxon>Viridiplantae</taxon>
        <taxon>Streptophyta</taxon>
        <taxon>Embryophyta</taxon>
        <taxon>Tracheophyta</taxon>
        <taxon>Spermatophyta</taxon>
        <taxon>Pinopsida</taxon>
        <taxon>Pinidae</taxon>
        <taxon>Conifers II</taxon>
        <taxon>Araucariales</taxon>
        <taxon>Araucariaceae</taxon>
        <taxon>Wollemia</taxon>
    </lineage>
</organism>
<evidence type="ECO:0000256" key="1">
    <source>
        <dbReference type="ARBA" id="ARBA00004727"/>
    </source>
</evidence>
<dbReference type="PROSITE" id="PS00584">
    <property type="entry name" value="PFKB_KINASES_2"/>
    <property type="match status" value="1"/>
</dbReference>
<dbReference type="PANTHER" id="PTHR43085:SF6">
    <property type="entry name" value="FRUCTOKINASE-5-RELATED"/>
    <property type="match status" value="1"/>
</dbReference>
<dbReference type="FunFam" id="3.40.1190.20:FF:000005">
    <property type="entry name" value="Probable fructokinase-2"/>
    <property type="match status" value="1"/>
</dbReference>
<dbReference type="GO" id="GO:0005524">
    <property type="term" value="F:ATP binding"/>
    <property type="evidence" value="ECO:0007669"/>
    <property type="project" value="UniProtKB-KW"/>
</dbReference>
<dbReference type="PROSITE" id="PS00583">
    <property type="entry name" value="PFKB_KINASES_1"/>
    <property type="match status" value="1"/>
</dbReference>
<dbReference type="SUPFAM" id="SSF53613">
    <property type="entry name" value="Ribokinase-like"/>
    <property type="match status" value="1"/>
</dbReference>
<comment type="catalytic activity">
    <reaction evidence="9">
        <text>D-fructose + ATP = D-fructose 6-phosphate + ADP + H(+)</text>
        <dbReference type="Rhea" id="RHEA:16125"/>
        <dbReference type="ChEBI" id="CHEBI:15378"/>
        <dbReference type="ChEBI" id="CHEBI:30616"/>
        <dbReference type="ChEBI" id="CHEBI:37721"/>
        <dbReference type="ChEBI" id="CHEBI:61527"/>
        <dbReference type="ChEBI" id="CHEBI:456216"/>
        <dbReference type="EC" id="2.7.1.4"/>
    </reaction>
</comment>
<dbReference type="PRINTS" id="PR00990">
    <property type="entry name" value="RIBOKINASE"/>
</dbReference>
<keyword evidence="5 10" id="KW-0418">Kinase</keyword>
<dbReference type="CDD" id="cd01167">
    <property type="entry name" value="bac_FRK"/>
    <property type="match status" value="1"/>
</dbReference>
<proteinExistence type="inferred from homology"/>
<comment type="similarity">
    <text evidence="2 10">Belongs to the carbohydrate kinase PfkB family.</text>
</comment>
<evidence type="ECO:0000256" key="6">
    <source>
        <dbReference type="ARBA" id="ARBA00022840"/>
    </source>
</evidence>
<dbReference type="Gene3D" id="3.40.1190.20">
    <property type="match status" value="1"/>
</dbReference>
<dbReference type="InterPro" id="IPR011611">
    <property type="entry name" value="PfkB_dom"/>
</dbReference>
<keyword evidence="4" id="KW-0547">Nucleotide-binding</keyword>
<name>A0A0C9RQD3_9CONI</name>
<dbReference type="InterPro" id="IPR002139">
    <property type="entry name" value="Ribo/fructo_kinase"/>
</dbReference>
<sequence length="328" mass="35851">MERASAGCNTTDLVLCFGEILVEFTPTVSGLKLRETPAFEKDAGGAPANVAVAVAKLGGNSAFLGKVGDDQFGYMLRDVLEEYGVNIEGLRYHKGVRTALSFVTLSDDGERDFIFYRHPSADMLLEESELDVHLIQKASIFHFGSISFITEPCKSAQLAAMKIAKEAGALLSYDPNLRLPLWPSPDEALKAILTLWDKADIIKVSDSEVSFLTNGGDFNDDEVVMKLWHPNLKLLLVTAGEKPCRYFTKNFRGSVKNIKVHAIDTTAAGDAFVGAFLKLLVNDKSMIENESKLIDVLKFANTCGAITTTRRGAIPALPNETEVMNLLQ</sequence>
<keyword evidence="3 10" id="KW-0808">Transferase</keyword>
<dbReference type="GO" id="GO:0008865">
    <property type="term" value="F:fructokinase activity"/>
    <property type="evidence" value="ECO:0007669"/>
    <property type="project" value="UniProtKB-EC"/>
</dbReference>
<dbReference type="GO" id="GO:0005829">
    <property type="term" value="C:cytosol"/>
    <property type="evidence" value="ECO:0007669"/>
    <property type="project" value="TreeGrafter"/>
</dbReference>
<evidence type="ECO:0000256" key="3">
    <source>
        <dbReference type="ARBA" id="ARBA00022679"/>
    </source>
</evidence>
<dbReference type="EC" id="2.7.1.4" evidence="8"/>
<evidence type="ECO:0000256" key="10">
    <source>
        <dbReference type="RuleBase" id="RU003704"/>
    </source>
</evidence>
<protein>
    <recommendedName>
        <fullName evidence="8">fructokinase</fullName>
        <ecNumber evidence="8">2.7.1.4</ecNumber>
    </recommendedName>
</protein>
<dbReference type="InterPro" id="IPR050306">
    <property type="entry name" value="PfkB_Carbo_kinase"/>
</dbReference>